<accession>A0A0E9XNY1</accession>
<name>A0A0E9XNY1_ANGAN</name>
<evidence type="ECO:0000313" key="1">
    <source>
        <dbReference type="EMBL" id="JAI03556.1"/>
    </source>
</evidence>
<reference evidence="1" key="1">
    <citation type="submission" date="2014-11" db="EMBL/GenBank/DDBJ databases">
        <authorList>
            <person name="Amaro Gonzalez C."/>
        </authorList>
    </citation>
    <scope>NUCLEOTIDE SEQUENCE</scope>
</reference>
<reference evidence="1" key="2">
    <citation type="journal article" date="2015" name="Fish Shellfish Immunol.">
        <title>Early steps in the European eel (Anguilla anguilla)-Vibrio vulnificus interaction in the gills: Role of the RtxA13 toxin.</title>
        <authorList>
            <person name="Callol A."/>
            <person name="Pajuelo D."/>
            <person name="Ebbesson L."/>
            <person name="Teles M."/>
            <person name="MacKenzie S."/>
            <person name="Amaro C."/>
        </authorList>
    </citation>
    <scope>NUCLEOTIDE SEQUENCE</scope>
</reference>
<organism evidence="1">
    <name type="scientific">Anguilla anguilla</name>
    <name type="common">European freshwater eel</name>
    <name type="synonym">Muraena anguilla</name>
    <dbReference type="NCBI Taxonomy" id="7936"/>
    <lineage>
        <taxon>Eukaryota</taxon>
        <taxon>Metazoa</taxon>
        <taxon>Chordata</taxon>
        <taxon>Craniata</taxon>
        <taxon>Vertebrata</taxon>
        <taxon>Euteleostomi</taxon>
        <taxon>Actinopterygii</taxon>
        <taxon>Neopterygii</taxon>
        <taxon>Teleostei</taxon>
        <taxon>Anguilliformes</taxon>
        <taxon>Anguillidae</taxon>
        <taxon>Anguilla</taxon>
    </lineage>
</organism>
<dbReference type="EMBL" id="GBXM01005022">
    <property type="protein sequence ID" value="JAI03556.1"/>
    <property type="molecule type" value="Transcribed_RNA"/>
</dbReference>
<sequence>MWTQRMAVGPKTCYPLPCLRRAFKSVVVSAGQLSHCHTSLTTKLDACLPRSLDLGS</sequence>
<proteinExistence type="predicted"/>
<protein>
    <submittedName>
        <fullName evidence="1">Uncharacterized protein</fullName>
    </submittedName>
</protein>
<dbReference type="AlphaFoldDB" id="A0A0E9XNY1"/>